<comment type="caution">
    <text evidence="1">The sequence shown here is derived from an EMBL/GenBank/DDBJ whole genome shotgun (WGS) entry which is preliminary data.</text>
</comment>
<dbReference type="EMBL" id="JAVHJO010000010">
    <property type="protein sequence ID" value="KAK6535240.1"/>
    <property type="molecule type" value="Genomic_DNA"/>
</dbReference>
<protein>
    <recommendedName>
        <fullName evidence="3">GPI anchored protein</fullName>
    </recommendedName>
</protein>
<organism evidence="1 2">
    <name type="scientific">Orbilia ellipsospora</name>
    <dbReference type="NCBI Taxonomy" id="2528407"/>
    <lineage>
        <taxon>Eukaryota</taxon>
        <taxon>Fungi</taxon>
        <taxon>Dikarya</taxon>
        <taxon>Ascomycota</taxon>
        <taxon>Pezizomycotina</taxon>
        <taxon>Orbiliomycetes</taxon>
        <taxon>Orbiliales</taxon>
        <taxon>Orbiliaceae</taxon>
        <taxon>Orbilia</taxon>
    </lineage>
</organism>
<accession>A0AAV9X9G5</accession>
<proteinExistence type="predicted"/>
<dbReference type="Proteomes" id="UP001365542">
    <property type="component" value="Unassembled WGS sequence"/>
</dbReference>
<evidence type="ECO:0008006" key="3">
    <source>
        <dbReference type="Google" id="ProtNLM"/>
    </source>
</evidence>
<dbReference type="PANTHER" id="PTHR39599">
    <property type="entry name" value="GPI-ANCHORED PROTEIN (EUROFUNG)-RELATED-RELATED"/>
    <property type="match status" value="1"/>
</dbReference>
<keyword evidence="2" id="KW-1185">Reference proteome</keyword>
<sequence>MANLSDGRIYQPRTFVIVAVCIYCFNSIVAASTVTNTDTPQQLQQTRYTVRLPPTAKYYPKDIDDLIQQYDTNGININDASGGLKNKPIMKLPSNGGDEGQKYYDFDSFISFSSYNQLQQEIELEGGKLYLPVNAHVSLEEEEEEEVMRRYKSDSPDGWTAWLRFKFNSAREPLEKRQQSATCPSGNSACSNIQKAGYCCPTDTTCVNIQDTGFGSVGCCPDGQPCGDTLDSCSPGYNQCPQGSGGGCCLPGYICSPQGCLINSSGISNPPTVTTTGTVTVGLDICQGGYYPCPASLSYGCCQIGYLCGVTDCPYNTGPGTPGTEYAGGGFTIATSVVQATGITYPTSGFSTIDIATVTAATAGNTQPAPKITTAPGAFLNIASCPAGWLACGAQFGGGCCRVGRNCGTSYCPVAVGGVTGSNSGGGSGSVLTLTTNGACPGGWFECPASASGGCCPSGYGCGVLNCPATTTQNGGVVVISTAPAAQKVSPIVKNGGIRNRGGNGSAFWLVFWIGFFVCLV</sequence>
<reference evidence="1 2" key="1">
    <citation type="submission" date="2019-10" db="EMBL/GenBank/DDBJ databases">
        <authorList>
            <person name="Palmer J.M."/>
        </authorList>
    </citation>
    <scope>NUCLEOTIDE SEQUENCE [LARGE SCALE GENOMIC DNA]</scope>
    <source>
        <strain evidence="1 2">TWF694</strain>
    </source>
</reference>
<evidence type="ECO:0000313" key="1">
    <source>
        <dbReference type="EMBL" id="KAK6535240.1"/>
    </source>
</evidence>
<dbReference type="PANTHER" id="PTHR39599:SF2">
    <property type="entry name" value="ANCHORED PROTEIN, PUTATIVE (AFU_ORTHOLOGUE AFUA_1G09650)-RELATED"/>
    <property type="match status" value="1"/>
</dbReference>
<dbReference type="AlphaFoldDB" id="A0AAV9X9G5"/>
<gene>
    <name evidence="1" type="ORF">TWF694_001707</name>
</gene>
<evidence type="ECO:0000313" key="2">
    <source>
        <dbReference type="Proteomes" id="UP001365542"/>
    </source>
</evidence>
<name>A0AAV9X9G5_9PEZI</name>